<feature type="compositionally biased region" description="Low complexity" evidence="6">
    <location>
        <begin position="195"/>
        <end position="211"/>
    </location>
</feature>
<feature type="region of interest" description="Disordered" evidence="6">
    <location>
        <begin position="759"/>
        <end position="808"/>
    </location>
</feature>
<feature type="compositionally biased region" description="Low complexity" evidence="6">
    <location>
        <begin position="37"/>
        <end position="68"/>
    </location>
</feature>
<feature type="compositionally biased region" description="Polar residues" evidence="6">
    <location>
        <begin position="246"/>
        <end position="256"/>
    </location>
</feature>
<feature type="compositionally biased region" description="Polar residues" evidence="6">
    <location>
        <begin position="445"/>
        <end position="468"/>
    </location>
</feature>
<evidence type="ECO:0000256" key="5">
    <source>
        <dbReference type="ARBA" id="ARBA00023288"/>
    </source>
</evidence>
<proteinExistence type="inferred from homology"/>
<dbReference type="PROSITE" id="PS50222">
    <property type="entry name" value="EF_HAND_2"/>
    <property type="match status" value="1"/>
</dbReference>
<evidence type="ECO:0000313" key="8">
    <source>
        <dbReference type="EMBL" id="CAE0473223.1"/>
    </source>
</evidence>
<dbReference type="PANTHER" id="PTHR23055:SF178">
    <property type="entry name" value="NEUROCALCIN HOMOLOG"/>
    <property type="match status" value="1"/>
</dbReference>
<keyword evidence="5" id="KW-0449">Lipoprotein</keyword>
<dbReference type="InterPro" id="IPR011992">
    <property type="entry name" value="EF-hand-dom_pair"/>
</dbReference>
<accession>A0A7S3QCH9</accession>
<dbReference type="SUPFAM" id="SSF47473">
    <property type="entry name" value="EF-hand"/>
    <property type="match status" value="2"/>
</dbReference>
<feature type="region of interest" description="Disordered" evidence="6">
    <location>
        <begin position="1145"/>
        <end position="1185"/>
    </location>
</feature>
<dbReference type="InterPro" id="IPR028846">
    <property type="entry name" value="Recoverin"/>
</dbReference>
<reference evidence="8" key="1">
    <citation type="submission" date="2021-01" db="EMBL/GenBank/DDBJ databases">
        <authorList>
            <person name="Corre E."/>
            <person name="Pelletier E."/>
            <person name="Niang G."/>
            <person name="Scheremetjew M."/>
            <person name="Finn R."/>
            <person name="Kale V."/>
            <person name="Holt S."/>
            <person name="Cochrane G."/>
            <person name="Meng A."/>
            <person name="Brown T."/>
            <person name="Cohen L."/>
        </authorList>
    </citation>
    <scope>NUCLEOTIDE SEQUENCE</scope>
    <source>
        <strain evidence="8">MM31A-1</strain>
    </source>
</reference>
<feature type="compositionally biased region" description="Polar residues" evidence="6">
    <location>
        <begin position="264"/>
        <end position="276"/>
    </location>
</feature>
<feature type="compositionally biased region" description="Low complexity" evidence="6">
    <location>
        <begin position="761"/>
        <end position="786"/>
    </location>
</feature>
<feature type="region of interest" description="Disordered" evidence="6">
    <location>
        <begin position="1"/>
        <end position="71"/>
    </location>
</feature>
<organism evidence="8">
    <name type="scientific">Chaetoceros debilis</name>
    <dbReference type="NCBI Taxonomy" id="122233"/>
    <lineage>
        <taxon>Eukaryota</taxon>
        <taxon>Sar</taxon>
        <taxon>Stramenopiles</taxon>
        <taxon>Ochrophyta</taxon>
        <taxon>Bacillariophyta</taxon>
        <taxon>Coscinodiscophyceae</taxon>
        <taxon>Chaetocerotophycidae</taxon>
        <taxon>Chaetocerotales</taxon>
        <taxon>Chaetocerotaceae</taxon>
        <taxon>Chaetoceros</taxon>
    </lineage>
</organism>
<feature type="compositionally biased region" description="Low complexity" evidence="6">
    <location>
        <begin position="469"/>
        <end position="488"/>
    </location>
</feature>
<feature type="compositionally biased region" description="Low complexity" evidence="6">
    <location>
        <begin position="1155"/>
        <end position="1164"/>
    </location>
</feature>
<dbReference type="Gene3D" id="1.10.238.10">
    <property type="entry name" value="EF-hand"/>
    <property type="match status" value="3"/>
</dbReference>
<feature type="compositionally biased region" description="Low complexity" evidence="6">
    <location>
        <begin position="117"/>
        <end position="133"/>
    </location>
</feature>
<feature type="region of interest" description="Disordered" evidence="6">
    <location>
        <begin position="537"/>
        <end position="557"/>
    </location>
</feature>
<evidence type="ECO:0000256" key="1">
    <source>
        <dbReference type="ARBA" id="ARBA00006049"/>
    </source>
</evidence>
<keyword evidence="3" id="KW-0479">Metal-binding</keyword>
<feature type="region of interest" description="Disordered" evidence="6">
    <location>
        <begin position="396"/>
        <end position="418"/>
    </location>
</feature>
<dbReference type="PANTHER" id="PTHR23055">
    <property type="entry name" value="CALCIUM BINDING PROTEINS"/>
    <property type="match status" value="1"/>
</dbReference>
<name>A0A7S3QCH9_9STRA</name>
<feature type="region of interest" description="Disordered" evidence="6">
    <location>
        <begin position="245"/>
        <end position="276"/>
    </location>
</feature>
<dbReference type="EMBL" id="HBIO01023523">
    <property type="protein sequence ID" value="CAE0473223.1"/>
    <property type="molecule type" value="Transcribed_RNA"/>
</dbReference>
<protein>
    <recommendedName>
        <fullName evidence="7">EF-hand domain-containing protein</fullName>
    </recommendedName>
</protein>
<evidence type="ECO:0000256" key="3">
    <source>
        <dbReference type="ARBA" id="ARBA00022723"/>
    </source>
</evidence>
<feature type="compositionally biased region" description="Basic residues" evidence="6">
    <location>
        <begin position="20"/>
        <end position="36"/>
    </location>
</feature>
<evidence type="ECO:0000259" key="7">
    <source>
        <dbReference type="PROSITE" id="PS50222"/>
    </source>
</evidence>
<feature type="region of interest" description="Disordered" evidence="6">
    <location>
        <begin position="191"/>
        <end position="213"/>
    </location>
</feature>
<keyword evidence="4" id="KW-0677">Repeat</keyword>
<dbReference type="GO" id="GO:0005509">
    <property type="term" value="F:calcium ion binding"/>
    <property type="evidence" value="ECO:0007669"/>
    <property type="project" value="InterPro"/>
</dbReference>
<dbReference type="InterPro" id="IPR002048">
    <property type="entry name" value="EF_hand_dom"/>
</dbReference>
<sequence>MSTATATAARSDHGPSHSVNHGHGHGPSHHSSHGHGHTTTINNIISSSGSDPTPSNSYSNSNSNSNMNIATHNNALTPKTMSSMPLAISHEVATRMLEASRSLNASLHRHKREDKSNSSGNGNGDSNSTSTNGNLLAVASQCDNALLRAHLAQMKREDLTKEETEMCLLLFLDLDKSRKLLRAFQIVECKDERGQQSGQGQKKSSTSSSGSVDPILDRERILQMFKCLLMSIKTCIHYDNIESSHSDGNADGSSGPNKAIKLDPNNSPRKNNHDNNVSSEWRLADQINSDVQEIANFATGQVVEFVLQKKKKSGSADESSISSNNQSLQVPFHVFGEWYNAGGFSLVPWLELLDLAKWDYMGRAAATAAAAQAAKEKHQQQAVSMRSSVVGVGNMNMAQDHNHHDRGRSNSHGHGQRGMKPIVEEGFAVADVFNSPQYKNAAGARQSSQAAHPASQPYNSTTNNSHQPAATASSSSVSGSTSASASSSLPPLFEISFSRSGKHTIPIMEENLRMFQELVQRTGLSRRTPDQVSHVLLRNAKPSPNKNNSDPQQGQGPPIMVLNRHDFGKCVRDLVPNSSSFSREDMDRFSKFFTIFFLSFMRENDNAALGPDCVNAKELAVGFSFLCTGNKSSKLSATFGILDEGKSGYLTQHNLMRYLHSYLRMLVGISLLTASPRVTVQTLNALLSKESPRISSLCAATDNGSHWILSNFMQKRAPDRKSSLINFEEFAAWYTQGGFTIAPWLEFIDHKKFISLMNESQNPHPQHTHRQPPQSQPQQKSQSQPQNKLKDLTPAPPMNPPTSSGKIRSFDEFVAGSPCPTMGNLSQTRPKPPISHGMQEPNPKDVLFTFPLANQRKLIVLREDAAYVRLIVDQLGLLPTSPSGVWTKFLNFVKKNPLDPLPYALTKRHRSGHGLAADSDQNNFVVGVLKSIPAKCKRKRSTPPLPPTPQETLKNFFQSFDLGQVDRVAANQLMGGLTLLCGGNKSEKLSFAFGLFDMRVDDKAKKKKKGIDTTKSLCGKELFYFLRSFLIVMFSCCKQSMELRADSVSRYISDTANMVTDDAMKYQWRARKIDRINFDEFGDWYNEGGFEVAPWLELLDLNKWVLLDKAKAEKMMKEAKPMKPTSKNQLRDVSNVQVPHINEDSKHPVKEEQQQQESQQQRQQMSLQDDNVFESCPPSPPNDGDFDANADFFDNIGDGIGDLDFVDNMDAFGIDMDDMETLDIELPTMLSGGAAEAIPRQFSQESKSFQFRLMTNGKNNYSIVISQMRVNLLSTIVRECQIADISIVTMCEKMEEAKQGSSLNKERFNESIANIFIENQATSASKESKRMFFSLLSSIFSAFDTKKSDRVEASELMCGLTVLCGGRKSDKLEYTFELLDKNKKGLLSRFQMARYLHSFLTVLLTISSCKLGNEPEEEILFAANGEKVDSSISLPRVIGWVASWATEEVFKATPKSKKELVDGTECINFDNFADWYTSGGHSSITWLELLDLKKWILSN</sequence>
<comment type="similarity">
    <text evidence="1">Belongs to the recoverin family.</text>
</comment>
<evidence type="ECO:0000256" key="4">
    <source>
        <dbReference type="ARBA" id="ARBA00022737"/>
    </source>
</evidence>
<feature type="domain" description="EF-hand" evidence="7">
    <location>
        <begin position="1367"/>
        <end position="1402"/>
    </location>
</feature>
<feature type="region of interest" description="Disordered" evidence="6">
    <location>
        <begin position="440"/>
        <end position="488"/>
    </location>
</feature>
<gene>
    <name evidence="8" type="ORF">CDEB00056_LOCUS18076</name>
</gene>
<feature type="compositionally biased region" description="Basic residues" evidence="6">
    <location>
        <begin position="404"/>
        <end position="417"/>
    </location>
</feature>
<evidence type="ECO:0000256" key="2">
    <source>
        <dbReference type="ARBA" id="ARBA00022707"/>
    </source>
</evidence>
<keyword evidence="2" id="KW-0519">Myristate</keyword>
<feature type="compositionally biased region" description="Polar residues" evidence="6">
    <location>
        <begin position="542"/>
        <end position="555"/>
    </location>
</feature>
<evidence type="ECO:0000256" key="6">
    <source>
        <dbReference type="SAM" id="MobiDB-lite"/>
    </source>
</evidence>
<feature type="region of interest" description="Disordered" evidence="6">
    <location>
        <begin position="106"/>
        <end position="133"/>
    </location>
</feature>